<dbReference type="InterPro" id="IPR035901">
    <property type="entry name" value="GIY-YIG_endonuc_sf"/>
</dbReference>
<name>A0ABU6VM96_9FABA</name>
<dbReference type="InterPro" id="IPR050381">
    <property type="entry name" value="SLX1_endonuclease"/>
</dbReference>
<dbReference type="PANTHER" id="PTHR20208">
    <property type="entry name" value="STRUCTURE-SPECIFIC ENDONUCLEASE SUBUNIT SLX1"/>
    <property type="match status" value="1"/>
</dbReference>
<feature type="domain" description="GIY-YIG" evidence="1">
    <location>
        <begin position="28"/>
        <end position="100"/>
    </location>
</feature>
<dbReference type="Pfam" id="PF01541">
    <property type="entry name" value="GIY-YIG"/>
    <property type="match status" value="1"/>
</dbReference>
<evidence type="ECO:0000313" key="3">
    <source>
        <dbReference type="Proteomes" id="UP001341840"/>
    </source>
</evidence>
<dbReference type="InterPro" id="IPR000305">
    <property type="entry name" value="GIY-YIG_endonuc"/>
</dbReference>
<proteinExistence type="predicted"/>
<dbReference type="PROSITE" id="PS50164">
    <property type="entry name" value="GIY_YIG"/>
    <property type="match status" value="1"/>
</dbReference>
<evidence type="ECO:0000259" key="1">
    <source>
        <dbReference type="PROSITE" id="PS50164"/>
    </source>
</evidence>
<comment type="caution">
    <text evidence="2">The sequence shown here is derived from an EMBL/GenBank/DDBJ whole genome shotgun (WGS) entry which is preliminary data.</text>
</comment>
<dbReference type="Gene3D" id="3.40.1440.10">
    <property type="entry name" value="GIY-YIG endonuclease"/>
    <property type="match status" value="1"/>
</dbReference>
<dbReference type="Proteomes" id="UP001341840">
    <property type="component" value="Unassembled WGS sequence"/>
</dbReference>
<keyword evidence="3" id="KW-1185">Reference proteome</keyword>
<sequence>MRTISGAFRCIKRPILSPNLIQIFNSNRFHITPQIQFPIKTYVGVTTNLPRRLKQHKGDPKGGAKASRAGRPWICACLICGFADWSEVGLLESINYKDGA</sequence>
<organism evidence="2 3">
    <name type="scientific">Stylosanthes scabra</name>
    <dbReference type="NCBI Taxonomy" id="79078"/>
    <lineage>
        <taxon>Eukaryota</taxon>
        <taxon>Viridiplantae</taxon>
        <taxon>Streptophyta</taxon>
        <taxon>Embryophyta</taxon>
        <taxon>Tracheophyta</taxon>
        <taxon>Spermatophyta</taxon>
        <taxon>Magnoliopsida</taxon>
        <taxon>eudicotyledons</taxon>
        <taxon>Gunneridae</taxon>
        <taxon>Pentapetalae</taxon>
        <taxon>rosids</taxon>
        <taxon>fabids</taxon>
        <taxon>Fabales</taxon>
        <taxon>Fabaceae</taxon>
        <taxon>Papilionoideae</taxon>
        <taxon>50 kb inversion clade</taxon>
        <taxon>dalbergioids sensu lato</taxon>
        <taxon>Dalbergieae</taxon>
        <taxon>Pterocarpus clade</taxon>
        <taxon>Stylosanthes</taxon>
    </lineage>
</organism>
<dbReference type="PANTHER" id="PTHR20208:SF13">
    <property type="entry name" value="STRUCTURE-SPECIFIC ENDONUCLEASE SUBUNIT SLX1"/>
    <property type="match status" value="1"/>
</dbReference>
<dbReference type="EMBL" id="JASCZI010151546">
    <property type="protein sequence ID" value="MED6173441.1"/>
    <property type="molecule type" value="Genomic_DNA"/>
</dbReference>
<dbReference type="SUPFAM" id="SSF82771">
    <property type="entry name" value="GIY-YIG endonuclease"/>
    <property type="match status" value="1"/>
</dbReference>
<evidence type="ECO:0000313" key="2">
    <source>
        <dbReference type="EMBL" id="MED6173441.1"/>
    </source>
</evidence>
<protein>
    <recommendedName>
        <fullName evidence="1">GIY-YIG domain-containing protein</fullName>
    </recommendedName>
</protein>
<reference evidence="2 3" key="1">
    <citation type="journal article" date="2023" name="Plants (Basel)">
        <title>Bridging the Gap: Combining Genomics and Transcriptomics Approaches to Understand Stylosanthes scabra, an Orphan Legume from the Brazilian Caatinga.</title>
        <authorList>
            <person name="Ferreira-Neto J.R.C."/>
            <person name="da Silva M.D."/>
            <person name="Binneck E."/>
            <person name="de Melo N.F."/>
            <person name="da Silva R.H."/>
            <person name="de Melo A.L.T.M."/>
            <person name="Pandolfi V."/>
            <person name="Bustamante F.O."/>
            <person name="Brasileiro-Vidal A.C."/>
            <person name="Benko-Iseppon A.M."/>
        </authorList>
    </citation>
    <scope>NUCLEOTIDE SEQUENCE [LARGE SCALE GENOMIC DNA]</scope>
    <source>
        <tissue evidence="2">Leaves</tissue>
    </source>
</reference>
<gene>
    <name evidence="2" type="ORF">PIB30_059437</name>
</gene>
<accession>A0ABU6VM96</accession>